<dbReference type="EMBL" id="JAWDGP010004190">
    <property type="protein sequence ID" value="KAK3766912.1"/>
    <property type="molecule type" value="Genomic_DNA"/>
</dbReference>
<keyword evidence="2" id="KW-1185">Reference proteome</keyword>
<accession>A0AAE0ZCK7</accession>
<proteinExistence type="predicted"/>
<evidence type="ECO:0000313" key="2">
    <source>
        <dbReference type="Proteomes" id="UP001283361"/>
    </source>
</evidence>
<evidence type="ECO:0000313" key="1">
    <source>
        <dbReference type="EMBL" id="KAK3766912.1"/>
    </source>
</evidence>
<sequence length="154" mass="16281">MFPRVFPSPKVVFVFVCHFSEGVNGSLVLCIADGVPTCLSAISRAVRKCLVNEFGELFPKFLLHPSLCVDAGTALLLGAVELPGAETHLAADQGVIGVAVGTVVAAPERHLVQHGFLYDDKVQLVPVLRSGMSSGHSMVWLGGQEGVSDLEVVE</sequence>
<gene>
    <name evidence="1" type="ORF">RRG08_040434</name>
</gene>
<name>A0AAE0ZCK7_9GAST</name>
<dbReference type="AlphaFoldDB" id="A0AAE0ZCK7"/>
<protein>
    <submittedName>
        <fullName evidence="1">Uncharacterized protein</fullName>
    </submittedName>
</protein>
<organism evidence="1 2">
    <name type="scientific">Elysia crispata</name>
    <name type="common">lettuce slug</name>
    <dbReference type="NCBI Taxonomy" id="231223"/>
    <lineage>
        <taxon>Eukaryota</taxon>
        <taxon>Metazoa</taxon>
        <taxon>Spiralia</taxon>
        <taxon>Lophotrochozoa</taxon>
        <taxon>Mollusca</taxon>
        <taxon>Gastropoda</taxon>
        <taxon>Heterobranchia</taxon>
        <taxon>Euthyneura</taxon>
        <taxon>Panpulmonata</taxon>
        <taxon>Sacoglossa</taxon>
        <taxon>Placobranchoidea</taxon>
        <taxon>Plakobranchidae</taxon>
        <taxon>Elysia</taxon>
    </lineage>
</organism>
<dbReference type="Proteomes" id="UP001283361">
    <property type="component" value="Unassembled WGS sequence"/>
</dbReference>
<comment type="caution">
    <text evidence="1">The sequence shown here is derived from an EMBL/GenBank/DDBJ whole genome shotgun (WGS) entry which is preliminary data.</text>
</comment>
<reference evidence="1" key="1">
    <citation type="journal article" date="2023" name="G3 (Bethesda)">
        <title>A reference genome for the long-term kleptoplast-retaining sea slug Elysia crispata morphotype clarki.</title>
        <authorList>
            <person name="Eastman K.E."/>
            <person name="Pendleton A.L."/>
            <person name="Shaikh M.A."/>
            <person name="Suttiyut T."/>
            <person name="Ogas R."/>
            <person name="Tomko P."/>
            <person name="Gavelis G."/>
            <person name="Widhalm J.R."/>
            <person name="Wisecaver J.H."/>
        </authorList>
    </citation>
    <scope>NUCLEOTIDE SEQUENCE</scope>
    <source>
        <strain evidence="1">ECLA1</strain>
    </source>
</reference>